<comment type="catalytic activity">
    <reaction evidence="1">
        <text>D-glucosamine 6-phosphate + acetyl-CoA = N-acetyl-D-glucosamine 6-phosphate + CoA + H(+)</text>
        <dbReference type="Rhea" id="RHEA:10292"/>
        <dbReference type="ChEBI" id="CHEBI:15378"/>
        <dbReference type="ChEBI" id="CHEBI:57287"/>
        <dbReference type="ChEBI" id="CHEBI:57288"/>
        <dbReference type="ChEBI" id="CHEBI:57513"/>
        <dbReference type="ChEBI" id="CHEBI:58725"/>
        <dbReference type="EC" id="2.3.1.4"/>
    </reaction>
</comment>
<name>A0AB34L4A9_9PEZI</name>
<dbReference type="GO" id="GO:0006048">
    <property type="term" value="P:UDP-N-acetylglucosamine biosynthetic process"/>
    <property type="evidence" value="ECO:0007669"/>
    <property type="project" value="UniProtKB-UniRule"/>
</dbReference>
<feature type="region of interest" description="Disordered" evidence="2">
    <location>
        <begin position="1"/>
        <end position="22"/>
    </location>
</feature>
<dbReference type="AlphaFoldDB" id="A0AB34L4A9"/>
<comment type="caution">
    <text evidence="4">The sequence shown here is derived from an EMBL/GenBank/DDBJ whole genome shotgun (WGS) entry which is preliminary data.</text>
</comment>
<dbReference type="Proteomes" id="UP000803884">
    <property type="component" value="Unassembled WGS sequence"/>
</dbReference>
<sequence length="287" mass="32288">MAVTPPSSQPQQKPRSGSQSRFVRAITNPNELISELLPLPKPRDPNAKRLEDSKLARAIGCGNVDYGIGGSPDFTTELPPSDEPLADVLIDPDIENKLPRGWGIRSLRREDIDNGYTYLKHVGVISPERWDERCEYLRSRRDTYVVLVITNSENYVVCSGTLVIERKFTHDMCMVGHVEDLLIGDGQGGKNLGGRMLEALDHVARDLGCYKTMVGTNENNESFHEERGFKRAGFEMTHHHFVPRKTVRPRDSSRDPSPDHVHVHDEHADVDVKQMQESVTPVESIES</sequence>
<dbReference type="InterPro" id="IPR000182">
    <property type="entry name" value="GNAT_dom"/>
</dbReference>
<dbReference type="SUPFAM" id="SSF55729">
    <property type="entry name" value="Acyl-CoA N-acyltransferases (Nat)"/>
    <property type="match status" value="1"/>
</dbReference>
<dbReference type="EMBL" id="JAAQHG020000003">
    <property type="protein sequence ID" value="KAL1590196.1"/>
    <property type="molecule type" value="Genomic_DNA"/>
</dbReference>
<evidence type="ECO:0000313" key="5">
    <source>
        <dbReference type="Proteomes" id="UP000803884"/>
    </source>
</evidence>
<dbReference type="EC" id="2.3.1.4" evidence="1"/>
<dbReference type="PANTHER" id="PTHR13355:SF11">
    <property type="entry name" value="GLUCOSAMINE 6-PHOSPHATE N-ACETYLTRANSFERASE"/>
    <property type="match status" value="1"/>
</dbReference>
<keyword evidence="5" id="KW-1185">Reference proteome</keyword>
<dbReference type="PROSITE" id="PS51186">
    <property type="entry name" value="GNAT"/>
    <property type="match status" value="1"/>
</dbReference>
<organism evidence="4 5">
    <name type="scientific">Cladosporium halotolerans</name>
    <dbReference type="NCBI Taxonomy" id="1052096"/>
    <lineage>
        <taxon>Eukaryota</taxon>
        <taxon>Fungi</taxon>
        <taxon>Dikarya</taxon>
        <taxon>Ascomycota</taxon>
        <taxon>Pezizomycotina</taxon>
        <taxon>Dothideomycetes</taxon>
        <taxon>Dothideomycetidae</taxon>
        <taxon>Cladosporiales</taxon>
        <taxon>Cladosporiaceae</taxon>
        <taxon>Cladosporium</taxon>
    </lineage>
</organism>
<comment type="pathway">
    <text evidence="1">Nucleotide-sugar biosynthesis; UDP-N-acetyl-alpha-D-glucosamine biosynthesis; N-acetyl-alpha-D-glucosamine 1-phosphate from alpha-D-glucosamine 6-phosphate (route I): step 1/2.</text>
</comment>
<dbReference type="GO" id="GO:0004343">
    <property type="term" value="F:glucosamine 6-phosphate N-acetyltransferase activity"/>
    <property type="evidence" value="ECO:0007669"/>
    <property type="project" value="UniProtKB-UniRule"/>
</dbReference>
<comment type="similarity">
    <text evidence="1">Belongs to the acetyltransferase family. GNA1 subfamily.</text>
</comment>
<evidence type="ECO:0000256" key="2">
    <source>
        <dbReference type="SAM" id="MobiDB-lite"/>
    </source>
</evidence>
<dbReference type="Gene3D" id="3.40.630.30">
    <property type="match status" value="1"/>
</dbReference>
<dbReference type="GeneID" id="96002747"/>
<feature type="region of interest" description="Disordered" evidence="2">
    <location>
        <begin position="245"/>
        <end position="287"/>
    </location>
</feature>
<dbReference type="InterPro" id="IPR016181">
    <property type="entry name" value="Acyl_CoA_acyltransferase"/>
</dbReference>
<feature type="compositionally biased region" description="Basic and acidic residues" evidence="2">
    <location>
        <begin position="248"/>
        <end position="274"/>
    </location>
</feature>
<reference evidence="4 5" key="1">
    <citation type="journal article" date="2020" name="Microbiol. Resour. Announc.">
        <title>Draft Genome Sequence of a Cladosporium Species Isolated from the Mesophotic Ascidian Didemnum maculosum.</title>
        <authorList>
            <person name="Gioti A."/>
            <person name="Siaperas R."/>
            <person name="Nikolaivits E."/>
            <person name="Le Goff G."/>
            <person name="Ouazzani J."/>
            <person name="Kotoulas G."/>
            <person name="Topakas E."/>
        </authorList>
    </citation>
    <scope>NUCLEOTIDE SEQUENCE [LARGE SCALE GENOMIC DNA]</scope>
    <source>
        <strain evidence="4 5">TM138-S3</strain>
    </source>
</reference>
<evidence type="ECO:0000256" key="1">
    <source>
        <dbReference type="RuleBase" id="RU365086"/>
    </source>
</evidence>
<dbReference type="RefSeq" id="XP_069233301.1">
    <property type="nucleotide sequence ID" value="XM_069369909.1"/>
</dbReference>
<evidence type="ECO:0000259" key="3">
    <source>
        <dbReference type="PROSITE" id="PS51186"/>
    </source>
</evidence>
<keyword evidence="1" id="KW-0012">Acyltransferase</keyword>
<gene>
    <name evidence="4" type="ORF">WHR41_01303</name>
</gene>
<accession>A0AB34L4A9</accession>
<dbReference type="PANTHER" id="PTHR13355">
    <property type="entry name" value="GLUCOSAMINE 6-PHOSPHATE N-ACETYLTRANSFERASE"/>
    <property type="match status" value="1"/>
</dbReference>
<feature type="compositionally biased region" description="Polar residues" evidence="2">
    <location>
        <begin position="275"/>
        <end position="287"/>
    </location>
</feature>
<keyword evidence="1" id="KW-0808">Transferase</keyword>
<protein>
    <recommendedName>
        <fullName evidence="1">Glucosamine 6-phosphate N-acetyltransferase</fullName>
        <ecNumber evidence="1">2.3.1.4</ecNumber>
    </recommendedName>
</protein>
<dbReference type="InterPro" id="IPR039143">
    <property type="entry name" value="GNPNAT1-like"/>
</dbReference>
<proteinExistence type="inferred from homology"/>
<evidence type="ECO:0000313" key="4">
    <source>
        <dbReference type="EMBL" id="KAL1590196.1"/>
    </source>
</evidence>
<feature type="compositionally biased region" description="Low complexity" evidence="2">
    <location>
        <begin position="1"/>
        <end position="20"/>
    </location>
</feature>
<feature type="domain" description="N-acetyltransferase" evidence="3">
    <location>
        <begin position="102"/>
        <end position="248"/>
    </location>
</feature>
<dbReference type="Pfam" id="PF00583">
    <property type="entry name" value="Acetyltransf_1"/>
    <property type="match status" value="1"/>
</dbReference>